<reference evidence="2 3" key="1">
    <citation type="submission" date="2022-12" db="EMBL/GenBank/DDBJ databases">
        <title>Chromosome-level genome of Tegillarca granosa.</title>
        <authorList>
            <person name="Kim J."/>
        </authorList>
    </citation>
    <scope>NUCLEOTIDE SEQUENCE [LARGE SCALE GENOMIC DNA]</scope>
    <source>
        <strain evidence="2">Teg-2019</strain>
        <tissue evidence="2">Adductor muscle</tissue>
    </source>
</reference>
<dbReference type="Gene3D" id="3.40.50.410">
    <property type="entry name" value="von Willebrand factor, type A domain"/>
    <property type="match status" value="2"/>
</dbReference>
<evidence type="ECO:0000313" key="2">
    <source>
        <dbReference type="EMBL" id="KAJ8314211.1"/>
    </source>
</evidence>
<dbReference type="CDD" id="cd01450">
    <property type="entry name" value="vWFA_subfamily_ECM"/>
    <property type="match status" value="1"/>
</dbReference>
<dbReference type="PANTHER" id="PTHR24020">
    <property type="entry name" value="COLLAGEN ALPHA"/>
    <property type="match status" value="1"/>
</dbReference>
<dbReference type="EMBL" id="JARBDR010000342">
    <property type="protein sequence ID" value="KAJ8314211.1"/>
    <property type="molecule type" value="Genomic_DNA"/>
</dbReference>
<dbReference type="SUPFAM" id="SSF53300">
    <property type="entry name" value="vWA-like"/>
    <property type="match status" value="2"/>
</dbReference>
<dbReference type="SMART" id="SM00327">
    <property type="entry name" value="VWA"/>
    <property type="match status" value="2"/>
</dbReference>
<feature type="domain" description="VWFA" evidence="1">
    <location>
        <begin position="217"/>
        <end position="339"/>
    </location>
</feature>
<proteinExistence type="predicted"/>
<feature type="domain" description="VWFA" evidence="1">
    <location>
        <begin position="32"/>
        <end position="222"/>
    </location>
</feature>
<dbReference type="InterPro" id="IPR050525">
    <property type="entry name" value="ECM_Assembly_Org"/>
</dbReference>
<dbReference type="InterPro" id="IPR002035">
    <property type="entry name" value="VWF_A"/>
</dbReference>
<dbReference type="InterPro" id="IPR036465">
    <property type="entry name" value="vWFA_dom_sf"/>
</dbReference>
<protein>
    <recommendedName>
        <fullName evidence="1">VWFA domain-containing protein</fullName>
    </recommendedName>
</protein>
<keyword evidence="3" id="KW-1185">Reference proteome</keyword>
<dbReference type="PRINTS" id="PR00453">
    <property type="entry name" value="VWFADOMAIN"/>
</dbReference>
<dbReference type="Proteomes" id="UP001217089">
    <property type="component" value="Unassembled WGS sequence"/>
</dbReference>
<gene>
    <name evidence="2" type="ORF">KUTeg_008772</name>
</gene>
<dbReference type="Pfam" id="PF00092">
    <property type="entry name" value="VWA"/>
    <property type="match status" value="2"/>
</dbReference>
<dbReference type="PANTHER" id="PTHR24020:SF20">
    <property type="entry name" value="PH DOMAIN-CONTAINING PROTEIN"/>
    <property type="match status" value="1"/>
</dbReference>
<dbReference type="PROSITE" id="PS50234">
    <property type="entry name" value="VWFA"/>
    <property type="match status" value="2"/>
</dbReference>
<organism evidence="2 3">
    <name type="scientific">Tegillarca granosa</name>
    <name type="common">Malaysian cockle</name>
    <name type="synonym">Anadara granosa</name>
    <dbReference type="NCBI Taxonomy" id="220873"/>
    <lineage>
        <taxon>Eukaryota</taxon>
        <taxon>Metazoa</taxon>
        <taxon>Spiralia</taxon>
        <taxon>Lophotrochozoa</taxon>
        <taxon>Mollusca</taxon>
        <taxon>Bivalvia</taxon>
        <taxon>Autobranchia</taxon>
        <taxon>Pteriomorphia</taxon>
        <taxon>Arcoida</taxon>
        <taxon>Arcoidea</taxon>
        <taxon>Arcidae</taxon>
        <taxon>Tegillarca</taxon>
    </lineage>
</organism>
<comment type="caution">
    <text evidence="2">The sequence shown here is derived from an EMBL/GenBank/DDBJ whole genome shotgun (WGS) entry which is preliminary data.</text>
</comment>
<evidence type="ECO:0000313" key="3">
    <source>
        <dbReference type="Proteomes" id="UP001217089"/>
    </source>
</evidence>
<sequence length="358" mass="39688">MMFQILSKISWFFTDIIFNIKLKLQDCRIQADIFFLLDNSGSIGKGNFRNIIKFVKSFPGNELKIGPNDIRIGVMSYHTFVHSEFGLDEFEDLESFRAGVRRIKYHGGSTRTYLAIRQMYRRGFSTENGARSGVAKICFVVTDGYSNHKYKTLLAADTAKKRGVIMFSIGVGHNVNMEELRGIANKPTQDYVSFPIGRDAYQFGIAAFSNDAYLEFNLNTNLNSRSLLAATDGISYRGGGTNTDDGLRLAHKSMFKSTNGDRTGAPNILVVITDGHAGDHSATVKEAKMARDAGIKLFAVGVASNVDWGEIRQIASDPDDDHVVAVSSFSKLKEKIETFTKKTPIKTEGKDKLSSRLS</sequence>
<evidence type="ECO:0000259" key="1">
    <source>
        <dbReference type="PROSITE" id="PS50234"/>
    </source>
</evidence>
<accession>A0ABQ9FA69</accession>
<name>A0ABQ9FA69_TEGGR</name>